<sequence length="330" mass="37278">MASRLRVLTNVLGFLHPSNASTSVAGRQVSSAAPHITKADDWWGKCSRVKILDGEMSYYDSDPSQKSGDAVVFLHGNPTSSFLWRNVIPHVEGSRRCLAPDLIGMGRSSKLPISYKYKEHYKYLSAWFDAVSLPHKVSIVCHDWGSGLGFHWCHMHPDRVKSIIHMESIVATVPDWSVFPDIARQMFQGLRSDAGEGMVLENNLFVELLFPRAIIRELSSDEMEAYREPFRNPGEDRRPTLTWPREIPFETEGPQDVVAIVNAYRDWLSKSADIPKLFIDADPGFFSPAIRIGCADWPNMKTTKVKGYHFLQEDSADDIGKAIHKFLSEL</sequence>
<dbReference type="AlphaFoldDB" id="A0A914B6F2"/>
<accession>A0A914B6F2</accession>
<dbReference type="GeneID" id="119739956"/>
<dbReference type="PANTHER" id="PTHR43798:SF33">
    <property type="entry name" value="HYDROLASE, PUTATIVE (AFU_ORTHOLOGUE AFUA_2G14860)-RELATED"/>
    <property type="match status" value="1"/>
</dbReference>
<dbReference type="InterPro" id="IPR050266">
    <property type="entry name" value="AB_hydrolase_sf"/>
</dbReference>
<dbReference type="SUPFAM" id="SSF53474">
    <property type="entry name" value="alpha/beta-Hydrolases"/>
    <property type="match status" value="1"/>
</dbReference>
<dbReference type="PRINTS" id="PR00412">
    <property type="entry name" value="EPOXHYDRLASE"/>
</dbReference>
<dbReference type="Gene3D" id="3.40.50.1820">
    <property type="entry name" value="alpha/beta hydrolase"/>
    <property type="match status" value="1"/>
</dbReference>
<dbReference type="RefSeq" id="XP_038071042.1">
    <property type="nucleotide sequence ID" value="XM_038215114.1"/>
</dbReference>
<dbReference type="GO" id="GO:0047372">
    <property type="term" value="F:monoacylglycerol lipase activity"/>
    <property type="evidence" value="ECO:0007669"/>
    <property type="project" value="TreeGrafter"/>
</dbReference>
<feature type="domain" description="AB hydrolase-1" evidence="1">
    <location>
        <begin position="70"/>
        <end position="315"/>
    </location>
</feature>
<dbReference type="GO" id="GO:0046464">
    <property type="term" value="P:acylglycerol catabolic process"/>
    <property type="evidence" value="ECO:0007669"/>
    <property type="project" value="TreeGrafter"/>
</dbReference>
<dbReference type="Pfam" id="PF00561">
    <property type="entry name" value="Abhydrolase_1"/>
    <property type="match status" value="1"/>
</dbReference>
<dbReference type="OrthoDB" id="408373at2759"/>
<reference evidence="2" key="1">
    <citation type="submission" date="2022-11" db="UniProtKB">
        <authorList>
            <consortium name="EnsemblMetazoa"/>
        </authorList>
    </citation>
    <scope>IDENTIFICATION</scope>
</reference>
<dbReference type="OMA" id="TLFCQDW"/>
<dbReference type="GO" id="GO:0016020">
    <property type="term" value="C:membrane"/>
    <property type="evidence" value="ECO:0007669"/>
    <property type="project" value="TreeGrafter"/>
</dbReference>
<proteinExistence type="predicted"/>
<dbReference type="InterPro" id="IPR000639">
    <property type="entry name" value="Epox_hydrolase-like"/>
</dbReference>
<organism evidence="2 3">
    <name type="scientific">Patiria miniata</name>
    <name type="common">Bat star</name>
    <name type="synonym">Asterina miniata</name>
    <dbReference type="NCBI Taxonomy" id="46514"/>
    <lineage>
        <taxon>Eukaryota</taxon>
        <taxon>Metazoa</taxon>
        <taxon>Echinodermata</taxon>
        <taxon>Eleutherozoa</taxon>
        <taxon>Asterozoa</taxon>
        <taxon>Asteroidea</taxon>
        <taxon>Valvatacea</taxon>
        <taxon>Valvatida</taxon>
        <taxon>Asterinidae</taxon>
        <taxon>Patiria</taxon>
    </lineage>
</organism>
<name>A0A914B6F2_PATMI</name>
<dbReference type="Proteomes" id="UP000887568">
    <property type="component" value="Unplaced"/>
</dbReference>
<evidence type="ECO:0000259" key="1">
    <source>
        <dbReference type="Pfam" id="PF00561"/>
    </source>
</evidence>
<dbReference type="NCBIfam" id="NF002938">
    <property type="entry name" value="PRK03592.1"/>
    <property type="match status" value="1"/>
</dbReference>
<dbReference type="InterPro" id="IPR029058">
    <property type="entry name" value="AB_hydrolase_fold"/>
</dbReference>
<protein>
    <recommendedName>
        <fullName evidence="1">AB hydrolase-1 domain-containing protein</fullName>
    </recommendedName>
</protein>
<evidence type="ECO:0000313" key="2">
    <source>
        <dbReference type="EnsemblMetazoa" id="XP_038071042.1"/>
    </source>
</evidence>
<evidence type="ECO:0000313" key="3">
    <source>
        <dbReference type="Proteomes" id="UP000887568"/>
    </source>
</evidence>
<dbReference type="PANTHER" id="PTHR43798">
    <property type="entry name" value="MONOACYLGLYCEROL LIPASE"/>
    <property type="match status" value="1"/>
</dbReference>
<dbReference type="InterPro" id="IPR000073">
    <property type="entry name" value="AB_hydrolase_1"/>
</dbReference>
<dbReference type="EnsemblMetazoa" id="XM_038215114.1">
    <property type="protein sequence ID" value="XP_038071042.1"/>
    <property type="gene ID" value="LOC119739956"/>
</dbReference>
<keyword evidence="3" id="KW-1185">Reference proteome</keyword>